<keyword evidence="3" id="KW-0540">Nuclease</keyword>
<reference evidence="3 4" key="1">
    <citation type="submission" date="2019-01" db="EMBL/GenBank/DDBJ databases">
        <title>High-quality-draft genome sequences of five non-tuberculosis mycobacteriaceae isolated from a nosocomial environment.</title>
        <authorList>
            <person name="Tiago I."/>
            <person name="Alarico S."/>
            <person name="Pereira S.G."/>
            <person name="Coelho C."/>
            <person name="Maranha A."/>
            <person name="Empadinhas N."/>
        </authorList>
    </citation>
    <scope>NUCLEOTIDE SEQUENCE [LARGE SCALE GENOMIC DNA]</scope>
    <source>
        <strain evidence="3 4">22DIII</strain>
    </source>
</reference>
<dbReference type="Proteomes" id="UP000294952">
    <property type="component" value="Unassembled WGS sequence"/>
</dbReference>
<proteinExistence type="predicted"/>
<dbReference type="EMBL" id="SDLP01000001">
    <property type="protein sequence ID" value="TDL12612.1"/>
    <property type="molecule type" value="Genomic_DNA"/>
</dbReference>
<dbReference type="InterPro" id="IPR003615">
    <property type="entry name" value="HNH_nuc"/>
</dbReference>
<accession>A0A4R5XD27</accession>
<dbReference type="AlphaFoldDB" id="A0A4R5XD27"/>
<sequence length="522" mass="57241">MLEHVFDEWSDGDLVAAVDDAHRQESMLMARKLAAIAELLGRRTEQELAVEQDAAAVMSGFNRTAAEVSAALNMTAAGARVLVGHAETLAVRLPAVAAALAAGHIDWRATELICARTELVTDAVIAEVDAAVAEQIGSWRCWSREKLITTIDAVVTSMDAEAAKARRAAAYDQRRVDVRPDLDGMARVRANLSRADGAVVDRRLAAMAASVCPNDPRTLMQRRADALTALGHGCLELACACGTPDCPVRDRAPAPVVPVVVNIVATADTVTGRSDQPGYLAGHGVIDAELVRELAREATRHLVGLPHVSLEQAHRYRPSAALARYIRTRDLTCRFPGCTVPAARCDIDHTEPFDHADPASGGLTVAENLGCYCREHHRRKTFDEGWRDRQLADGTIVWTSPAGHTYTTTPGGAALFPDLTGRHRTPDTEKVGTRRDQMCTTRHANTATRHRNRAAREEVRVRCWRNQFRRFREFFHGESTATKPSTSPFARFVNHPIEPEELEPNWQPPPLARSDPDEPPPY</sequence>
<feature type="region of interest" description="Disordered" evidence="1">
    <location>
        <begin position="479"/>
        <end position="522"/>
    </location>
</feature>
<dbReference type="CDD" id="cd00085">
    <property type="entry name" value="HNHc"/>
    <property type="match status" value="1"/>
</dbReference>
<gene>
    <name evidence="3" type="ORF">EUA04_04955</name>
</gene>
<keyword evidence="3" id="KW-0255">Endonuclease</keyword>
<dbReference type="GO" id="GO:0004519">
    <property type="term" value="F:endonuclease activity"/>
    <property type="evidence" value="ECO:0007669"/>
    <property type="project" value="UniProtKB-KW"/>
</dbReference>
<organism evidence="3 4">
    <name type="scientific">Mycolicibacterium obuense</name>
    <dbReference type="NCBI Taxonomy" id="1807"/>
    <lineage>
        <taxon>Bacteria</taxon>
        <taxon>Bacillati</taxon>
        <taxon>Actinomycetota</taxon>
        <taxon>Actinomycetes</taxon>
        <taxon>Mycobacteriales</taxon>
        <taxon>Mycobacteriaceae</taxon>
        <taxon>Mycolicibacterium</taxon>
    </lineage>
</organism>
<evidence type="ECO:0000313" key="4">
    <source>
        <dbReference type="Proteomes" id="UP000294952"/>
    </source>
</evidence>
<dbReference type="Gene3D" id="1.10.30.50">
    <property type="match status" value="1"/>
</dbReference>
<feature type="compositionally biased region" description="Polar residues" evidence="1">
    <location>
        <begin position="479"/>
        <end position="488"/>
    </location>
</feature>
<evidence type="ECO:0000313" key="3">
    <source>
        <dbReference type="EMBL" id="TDL12612.1"/>
    </source>
</evidence>
<evidence type="ECO:0000259" key="2">
    <source>
        <dbReference type="Pfam" id="PF02720"/>
    </source>
</evidence>
<name>A0A4R5XD27_9MYCO</name>
<evidence type="ECO:0000256" key="1">
    <source>
        <dbReference type="SAM" id="MobiDB-lite"/>
    </source>
</evidence>
<dbReference type="InterPro" id="IPR003870">
    <property type="entry name" value="DUF222"/>
</dbReference>
<feature type="domain" description="DUF222" evidence="2">
    <location>
        <begin position="21"/>
        <end position="330"/>
    </location>
</feature>
<protein>
    <submittedName>
        <fullName evidence="3">HNH endonuclease</fullName>
    </submittedName>
</protein>
<comment type="caution">
    <text evidence="3">The sequence shown here is derived from an EMBL/GenBank/DDBJ whole genome shotgun (WGS) entry which is preliminary data.</text>
</comment>
<dbReference type="Pfam" id="PF02720">
    <property type="entry name" value="DUF222"/>
    <property type="match status" value="1"/>
</dbReference>
<keyword evidence="3" id="KW-0378">Hydrolase</keyword>